<evidence type="ECO:0000256" key="1">
    <source>
        <dbReference type="ARBA" id="ARBA00006354"/>
    </source>
</evidence>
<dbReference type="STRING" id="1618446.UV61_C0005G0036"/>
<dbReference type="Gene3D" id="3.40.50.300">
    <property type="entry name" value="P-loop containing nucleotide triphosphate hydrolases"/>
    <property type="match status" value="1"/>
</dbReference>
<keyword evidence="3" id="KW-0067">ATP-binding</keyword>
<organism evidence="5 6">
    <name type="scientific">Candidatus Gottesmanbacteria bacterium GW2011_GWB1_43_11</name>
    <dbReference type="NCBI Taxonomy" id="1618446"/>
    <lineage>
        <taxon>Bacteria</taxon>
        <taxon>Candidatus Gottesmaniibacteriota</taxon>
    </lineage>
</organism>
<comment type="similarity">
    <text evidence="1">Belongs to the Mg-chelatase subunits D/I family. ComM subfamily.</text>
</comment>
<dbReference type="PROSITE" id="PS50051">
    <property type="entry name" value="MCM_2"/>
    <property type="match status" value="1"/>
</dbReference>
<dbReference type="NCBIfam" id="TIGR00368">
    <property type="entry name" value="YifB family Mg chelatase-like AAA ATPase"/>
    <property type="match status" value="1"/>
</dbReference>
<dbReference type="InterPro" id="IPR025158">
    <property type="entry name" value="Mg_chelat-rel_C"/>
</dbReference>
<reference evidence="5 6" key="1">
    <citation type="journal article" date="2015" name="Nature">
        <title>rRNA introns, odd ribosomes, and small enigmatic genomes across a large radiation of phyla.</title>
        <authorList>
            <person name="Brown C.T."/>
            <person name="Hug L.A."/>
            <person name="Thomas B.C."/>
            <person name="Sharon I."/>
            <person name="Castelle C.J."/>
            <person name="Singh A."/>
            <person name="Wilkins M.J."/>
            <person name="Williams K.H."/>
            <person name="Banfield J.F."/>
        </authorList>
    </citation>
    <scope>NUCLEOTIDE SEQUENCE [LARGE SCALE GENOMIC DNA]</scope>
</reference>
<gene>
    <name evidence="5" type="ORF">UV61_C0005G0036</name>
</gene>
<accession>A0A0G1CMM7</accession>
<dbReference type="Proteomes" id="UP000034050">
    <property type="component" value="Unassembled WGS sequence"/>
</dbReference>
<dbReference type="InterPro" id="IPR045006">
    <property type="entry name" value="CHLI-like"/>
</dbReference>
<dbReference type="PANTHER" id="PTHR32039">
    <property type="entry name" value="MAGNESIUM-CHELATASE SUBUNIT CHLI"/>
    <property type="match status" value="1"/>
</dbReference>
<keyword evidence="2" id="KW-0547">Nucleotide-binding</keyword>
<dbReference type="InterPro" id="IPR000523">
    <property type="entry name" value="Mg_chelatse_chII-like_cat_dom"/>
</dbReference>
<dbReference type="Pfam" id="PF01078">
    <property type="entry name" value="Mg_chelatase"/>
    <property type="match status" value="1"/>
</dbReference>
<dbReference type="EMBL" id="LCFD01000005">
    <property type="protein sequence ID" value="KKS87015.1"/>
    <property type="molecule type" value="Genomic_DNA"/>
</dbReference>
<name>A0A0G1CMM7_9BACT</name>
<evidence type="ECO:0000313" key="5">
    <source>
        <dbReference type="EMBL" id="KKS87015.1"/>
    </source>
</evidence>
<evidence type="ECO:0000313" key="6">
    <source>
        <dbReference type="Proteomes" id="UP000034050"/>
    </source>
</evidence>
<dbReference type="InterPro" id="IPR020568">
    <property type="entry name" value="Ribosomal_Su5_D2-typ_SF"/>
</dbReference>
<dbReference type="InterPro" id="IPR001208">
    <property type="entry name" value="MCM_dom"/>
</dbReference>
<dbReference type="Gene3D" id="3.30.230.10">
    <property type="match status" value="1"/>
</dbReference>
<dbReference type="Pfam" id="PF13541">
    <property type="entry name" value="ChlI"/>
    <property type="match status" value="1"/>
</dbReference>
<evidence type="ECO:0000256" key="3">
    <source>
        <dbReference type="ARBA" id="ARBA00022840"/>
    </source>
</evidence>
<dbReference type="SUPFAM" id="SSF52540">
    <property type="entry name" value="P-loop containing nucleoside triphosphate hydrolases"/>
    <property type="match status" value="1"/>
</dbReference>
<sequence>MLAKVASGATVGLESVLVTVEVDIAAQGLPNFTIVGLPDKAVEESKERVRAAIKNSGADFPAKRITVNLAPADLPKEGPQYDLPIAVGLLIASGQITADINQSLFIGELSLDGTLRHTHGILPLAMLAKEQKLAQVFVPQIDSQEAAVISQIQVFPVSSLVELFRHFARTTPITPIAHVPFSQIKTEVVFEFDLSDIHGQEQTKRALEIAAAGGHNLFLQGPPGAGKTMLSRSLPSILPDLTEAEAFEVSKIYSITGNLPLGESIMKHRPFRAPHHTTSRIGLIGGGTHPSPGEISLAHRGILFLDEFPEFPRSVLEALRQPMEDGVVTISRAAGAVTYPAKFLLVAAANPCPCGNFGDSSKRCTCLPGMITRYQKRISGPILDRIDLHLDVPAVPTEKLTQTKTQAESSSVVKARVQNAREHESRRFRNLGIFSNSEMSTKTVKEYCILSTACYNLLQQAVAKLKLSARSYYKVIKVARTIADLADERYIQPAHIAEALQYRPKQSEN</sequence>
<comment type="caution">
    <text evidence="5">The sequence shown here is derived from an EMBL/GenBank/DDBJ whole genome shotgun (WGS) entry which is preliminary data.</text>
</comment>
<evidence type="ECO:0000259" key="4">
    <source>
        <dbReference type="PROSITE" id="PS50051"/>
    </source>
</evidence>
<proteinExistence type="inferred from homology"/>
<dbReference type="InterPro" id="IPR004482">
    <property type="entry name" value="Mg_chelat-rel"/>
</dbReference>
<dbReference type="InterPro" id="IPR003593">
    <property type="entry name" value="AAA+_ATPase"/>
</dbReference>
<dbReference type="Pfam" id="PF13335">
    <property type="entry name" value="Mg_chelatase_C"/>
    <property type="match status" value="1"/>
</dbReference>
<evidence type="ECO:0000256" key="2">
    <source>
        <dbReference type="ARBA" id="ARBA00022741"/>
    </source>
</evidence>
<dbReference type="SUPFAM" id="SSF54211">
    <property type="entry name" value="Ribosomal protein S5 domain 2-like"/>
    <property type="match status" value="1"/>
</dbReference>
<protein>
    <submittedName>
        <fullName evidence="5">Mg chelatase, subunit ChlI</fullName>
    </submittedName>
</protein>
<dbReference type="AlphaFoldDB" id="A0A0G1CMM7"/>
<feature type="domain" description="MCM C-terminal AAA(+) ATPase" evidence="4">
    <location>
        <begin position="293"/>
        <end position="351"/>
    </location>
</feature>
<dbReference type="PANTHER" id="PTHR32039:SF7">
    <property type="entry name" value="COMPETENCE PROTEIN COMM"/>
    <property type="match status" value="1"/>
</dbReference>
<dbReference type="SMART" id="SM00382">
    <property type="entry name" value="AAA"/>
    <property type="match status" value="1"/>
</dbReference>
<dbReference type="GO" id="GO:0005524">
    <property type="term" value="F:ATP binding"/>
    <property type="evidence" value="ECO:0007669"/>
    <property type="project" value="UniProtKB-KW"/>
</dbReference>
<dbReference type="GO" id="GO:0003677">
    <property type="term" value="F:DNA binding"/>
    <property type="evidence" value="ECO:0007669"/>
    <property type="project" value="InterPro"/>
</dbReference>
<dbReference type="InterPro" id="IPR014721">
    <property type="entry name" value="Ribsml_uS5_D2-typ_fold_subgr"/>
</dbReference>
<dbReference type="PATRIC" id="fig|1618446.3.peg.627"/>
<dbReference type="InterPro" id="IPR027417">
    <property type="entry name" value="P-loop_NTPase"/>
</dbReference>